<proteinExistence type="predicted"/>
<dbReference type="Pfam" id="PF09778">
    <property type="entry name" value="Guanylate_cyc_2"/>
    <property type="match status" value="1"/>
</dbReference>
<sequence>DCGVTCIKMVSEYFDKVLSLDEIKSYYNTVWNRPLYTTELSFILNEIGLDTKIYTSNLDYNILSEYKINENELSDIFIEERKLSTAELLDFLDLKTVIIVLLDYGVLIDSEEKMTHFAPITGFDGDNFYIHSHKEQFKKVSINLFAKSRESDLTDWDIIVIKQK</sequence>
<reference evidence="1" key="1">
    <citation type="submission" date="2018-05" db="EMBL/GenBank/DDBJ databases">
        <authorList>
            <person name="Lanie J.A."/>
            <person name="Ng W.-L."/>
            <person name="Kazmierczak K.M."/>
            <person name="Andrzejewski T.M."/>
            <person name="Davidsen T.M."/>
            <person name="Wayne K.J."/>
            <person name="Tettelin H."/>
            <person name="Glass J.I."/>
            <person name="Rusch D."/>
            <person name="Podicherti R."/>
            <person name="Tsui H.-C.T."/>
            <person name="Winkler M.E."/>
        </authorList>
    </citation>
    <scope>NUCLEOTIDE SEQUENCE</scope>
</reference>
<dbReference type="Gene3D" id="3.90.70.10">
    <property type="entry name" value="Cysteine proteinases"/>
    <property type="match status" value="1"/>
</dbReference>
<evidence type="ECO:0000313" key="1">
    <source>
        <dbReference type="EMBL" id="SVC22119.1"/>
    </source>
</evidence>
<evidence type="ECO:0008006" key="2">
    <source>
        <dbReference type="Google" id="ProtNLM"/>
    </source>
</evidence>
<name>A0A382KD68_9ZZZZ</name>
<protein>
    <recommendedName>
        <fullName evidence="2">Peptidase C39 domain-containing protein</fullName>
    </recommendedName>
</protein>
<gene>
    <name evidence="1" type="ORF">METZ01_LOCUS274973</name>
</gene>
<organism evidence="1">
    <name type="scientific">marine metagenome</name>
    <dbReference type="NCBI Taxonomy" id="408172"/>
    <lineage>
        <taxon>unclassified sequences</taxon>
        <taxon>metagenomes</taxon>
        <taxon>ecological metagenomes</taxon>
    </lineage>
</organism>
<dbReference type="EMBL" id="UINC01079780">
    <property type="protein sequence ID" value="SVC22119.1"/>
    <property type="molecule type" value="Genomic_DNA"/>
</dbReference>
<dbReference type="InterPro" id="IPR018616">
    <property type="entry name" value="GUCD1"/>
</dbReference>
<accession>A0A382KD68</accession>
<dbReference type="AlphaFoldDB" id="A0A382KD68"/>
<feature type="non-terminal residue" evidence="1">
    <location>
        <position position="1"/>
    </location>
</feature>